<evidence type="ECO:0000313" key="2">
    <source>
        <dbReference type="EMBL" id="OJA14815.1"/>
    </source>
</evidence>
<sequence>MAASSISYLHVSGISVDFSKSGKDIKSAELQLRGVQRLLGSDVGSDKTFHETFVPPMKLSHGDTFSLRFLCKRRFPWQNQRKDIDFDTEEVFRACDTREKHEYHKLHKGIAIVLSLNGNTSTEQAEPSASSSEESLELRPTTDKIFEMCPQFRILVIGKTGVGKSSLINKAFGVNTLASSKERGEADINTEFISEQNDKFVLHDSKGFEPGEEDNLGIAQQFIQQRRQMKALKDQLHAVWLCFEMSRAGGRLLETGTEEFLKSKRDGKLGDSAFIDDYLAGQIQTHPWLKVPVVVVLTKYDKVIDHAGRTLDYSTLKGMSDDAVKKLIKQRAEAERDVFIERVQKDAGSNIPYATVSTKDDHKQTIAHLIEVTEERVRQHVASVASVMAGVAQRVDPKLNIRTSIECAPT</sequence>
<dbReference type="Proteomes" id="UP000183567">
    <property type="component" value="Unassembled WGS sequence"/>
</dbReference>
<dbReference type="EMBL" id="LVVM01003467">
    <property type="protein sequence ID" value="OJA14815.1"/>
    <property type="molecule type" value="Genomic_DNA"/>
</dbReference>
<protein>
    <recommendedName>
        <fullName evidence="1">G domain-containing protein</fullName>
    </recommendedName>
</protein>
<evidence type="ECO:0000313" key="3">
    <source>
        <dbReference type="Proteomes" id="UP000183567"/>
    </source>
</evidence>
<dbReference type="AlphaFoldDB" id="A0A1J8Q2A9"/>
<keyword evidence="3" id="KW-1185">Reference proteome</keyword>
<accession>A0A1J8Q2A9</accession>
<dbReference type="CDD" id="cd00882">
    <property type="entry name" value="Ras_like_GTPase"/>
    <property type="match status" value="1"/>
</dbReference>
<dbReference type="Pfam" id="PF01926">
    <property type="entry name" value="MMR_HSR1"/>
    <property type="match status" value="1"/>
</dbReference>
<feature type="domain" description="G" evidence="1">
    <location>
        <begin position="153"/>
        <end position="227"/>
    </location>
</feature>
<proteinExistence type="predicted"/>
<dbReference type="STRING" id="180088.A0A1J8Q2A9"/>
<dbReference type="GO" id="GO:0005525">
    <property type="term" value="F:GTP binding"/>
    <property type="evidence" value="ECO:0007669"/>
    <property type="project" value="InterPro"/>
</dbReference>
<comment type="caution">
    <text evidence="2">The sequence shown here is derived from an EMBL/GenBank/DDBJ whole genome shotgun (WGS) entry which is preliminary data.</text>
</comment>
<dbReference type="Gene3D" id="3.40.50.300">
    <property type="entry name" value="P-loop containing nucleotide triphosphate hydrolases"/>
    <property type="match status" value="1"/>
</dbReference>
<organism evidence="2 3">
    <name type="scientific">Rhizopogon vesiculosus</name>
    <dbReference type="NCBI Taxonomy" id="180088"/>
    <lineage>
        <taxon>Eukaryota</taxon>
        <taxon>Fungi</taxon>
        <taxon>Dikarya</taxon>
        <taxon>Basidiomycota</taxon>
        <taxon>Agaricomycotina</taxon>
        <taxon>Agaricomycetes</taxon>
        <taxon>Agaricomycetidae</taxon>
        <taxon>Boletales</taxon>
        <taxon>Suillineae</taxon>
        <taxon>Rhizopogonaceae</taxon>
        <taxon>Rhizopogon</taxon>
    </lineage>
</organism>
<evidence type="ECO:0000259" key="1">
    <source>
        <dbReference type="Pfam" id="PF01926"/>
    </source>
</evidence>
<gene>
    <name evidence="2" type="ORF">AZE42_04191</name>
</gene>
<dbReference type="SUPFAM" id="SSF52540">
    <property type="entry name" value="P-loop containing nucleoside triphosphate hydrolases"/>
    <property type="match status" value="1"/>
</dbReference>
<dbReference type="InterPro" id="IPR006073">
    <property type="entry name" value="GTP-bd"/>
</dbReference>
<name>A0A1J8Q2A9_9AGAM</name>
<dbReference type="OrthoDB" id="391988at2759"/>
<reference evidence="2 3" key="1">
    <citation type="submission" date="2016-03" db="EMBL/GenBank/DDBJ databases">
        <title>Comparative genomics of the ectomycorrhizal sister species Rhizopogon vinicolor and Rhizopogon vesiculosus (Basidiomycota: Boletales) reveals a divergence of the mating type B locus.</title>
        <authorList>
            <person name="Mujic A.B."/>
            <person name="Kuo A."/>
            <person name="Tritt A."/>
            <person name="Lipzen A."/>
            <person name="Chen C."/>
            <person name="Johnson J."/>
            <person name="Sharma A."/>
            <person name="Barry K."/>
            <person name="Grigoriev I.V."/>
            <person name="Spatafora J.W."/>
        </authorList>
    </citation>
    <scope>NUCLEOTIDE SEQUENCE [LARGE SCALE GENOMIC DNA]</scope>
    <source>
        <strain evidence="2 3">AM-OR11-056</strain>
    </source>
</reference>
<dbReference type="InterPro" id="IPR027417">
    <property type="entry name" value="P-loop_NTPase"/>
</dbReference>